<evidence type="ECO:0000256" key="3">
    <source>
        <dbReference type="ARBA" id="ARBA00023016"/>
    </source>
</evidence>
<dbReference type="InterPro" id="IPR036390">
    <property type="entry name" value="WH_DNA-bd_sf"/>
</dbReference>
<dbReference type="STRING" id="1802206.A3D35_00590"/>
<keyword evidence="4" id="KW-0804">Transcription</keyword>
<evidence type="ECO:0000256" key="4">
    <source>
        <dbReference type="ARBA" id="ARBA00023163"/>
    </source>
</evidence>
<dbReference type="PANTHER" id="PTHR34824:SF1">
    <property type="entry name" value="HEAT-INDUCIBLE TRANSCRIPTION REPRESSOR HRCA"/>
    <property type="match status" value="1"/>
</dbReference>
<accession>A0A1G2I396</accession>
<dbReference type="InterPro" id="IPR002571">
    <property type="entry name" value="HrcA"/>
</dbReference>
<dbReference type="GO" id="GO:0045892">
    <property type="term" value="P:negative regulation of DNA-templated transcription"/>
    <property type="evidence" value="ECO:0007669"/>
    <property type="project" value="TreeGrafter"/>
</dbReference>
<comment type="caution">
    <text evidence="6">The sequence shown here is derived from an EMBL/GenBank/DDBJ whole genome shotgun (WGS) entry which is preliminary data.</text>
</comment>
<reference evidence="6 7" key="1">
    <citation type="journal article" date="2016" name="Nat. Commun.">
        <title>Thousands of microbial genomes shed light on interconnected biogeochemical processes in an aquifer system.</title>
        <authorList>
            <person name="Anantharaman K."/>
            <person name="Brown C.T."/>
            <person name="Hug L.A."/>
            <person name="Sharon I."/>
            <person name="Castelle C.J."/>
            <person name="Probst A.J."/>
            <person name="Thomas B.C."/>
            <person name="Singh A."/>
            <person name="Wilkins M.J."/>
            <person name="Karaoz U."/>
            <person name="Brodie E.L."/>
            <person name="Williams K.H."/>
            <person name="Hubbard S.S."/>
            <person name="Banfield J.F."/>
        </authorList>
    </citation>
    <scope>NUCLEOTIDE SEQUENCE [LARGE SCALE GENOMIC DNA]</scope>
</reference>
<evidence type="ECO:0000259" key="5">
    <source>
        <dbReference type="Pfam" id="PF03444"/>
    </source>
</evidence>
<keyword evidence="2" id="KW-0805">Transcription regulation</keyword>
<name>A0A1G2I396_9BACT</name>
<keyword evidence="3" id="KW-0346">Stress response</keyword>
<evidence type="ECO:0000256" key="1">
    <source>
        <dbReference type="ARBA" id="ARBA00022491"/>
    </source>
</evidence>
<proteinExistence type="predicted"/>
<dbReference type="EMBL" id="MHOS01000011">
    <property type="protein sequence ID" value="OGZ69304.1"/>
    <property type="molecule type" value="Genomic_DNA"/>
</dbReference>
<dbReference type="GO" id="GO:0003677">
    <property type="term" value="F:DNA binding"/>
    <property type="evidence" value="ECO:0007669"/>
    <property type="project" value="InterPro"/>
</dbReference>
<dbReference type="AlphaFoldDB" id="A0A1G2I396"/>
<sequence length="166" mass="19483">MLTNRQGTILNILIKEYIDKAEPVSSDLLKKKSGLDISPATIRNDLQDLTEMGYINQPHTSAGRIPTEKGYRYFIEITFSGRVDEFPDFIIKGVKEAKQRIDRELEMTRNMEKLLEGMNSMLDFDNFHRIEEEMMTDLFKILERSKTSYESNIDIMKKLLKDFEEF</sequence>
<dbReference type="Pfam" id="PF03444">
    <property type="entry name" value="WHD_HrcA"/>
    <property type="match status" value="1"/>
</dbReference>
<protein>
    <recommendedName>
        <fullName evidence="5">Winged helix-turn-helix transcription repressor HrcA DNA-binding domain-containing protein</fullName>
    </recommendedName>
</protein>
<keyword evidence="1" id="KW-0678">Repressor</keyword>
<dbReference type="SUPFAM" id="SSF46785">
    <property type="entry name" value="Winged helix' DNA-binding domain"/>
    <property type="match status" value="1"/>
</dbReference>
<organism evidence="6 7">
    <name type="scientific">Candidatus Staskawiczbacteria bacterium RIFCSPHIGHO2_02_FULL_34_9</name>
    <dbReference type="NCBI Taxonomy" id="1802206"/>
    <lineage>
        <taxon>Bacteria</taxon>
        <taxon>Candidatus Staskawicziibacteriota</taxon>
    </lineage>
</organism>
<dbReference type="Gene3D" id="1.10.10.10">
    <property type="entry name" value="Winged helix-like DNA-binding domain superfamily/Winged helix DNA-binding domain"/>
    <property type="match status" value="1"/>
</dbReference>
<evidence type="ECO:0000313" key="7">
    <source>
        <dbReference type="Proteomes" id="UP000176421"/>
    </source>
</evidence>
<evidence type="ECO:0000256" key="2">
    <source>
        <dbReference type="ARBA" id="ARBA00023015"/>
    </source>
</evidence>
<dbReference type="PANTHER" id="PTHR34824">
    <property type="entry name" value="HEAT-INDUCIBLE TRANSCRIPTION REPRESSOR HRCA"/>
    <property type="match status" value="1"/>
</dbReference>
<dbReference type="InterPro" id="IPR005104">
    <property type="entry name" value="WHTH_HrcA_DNA-bd"/>
</dbReference>
<dbReference type="Proteomes" id="UP000176421">
    <property type="component" value="Unassembled WGS sequence"/>
</dbReference>
<gene>
    <name evidence="6" type="ORF">A3D35_00590</name>
</gene>
<feature type="domain" description="Winged helix-turn-helix transcription repressor HrcA DNA-binding" evidence="5">
    <location>
        <begin position="1"/>
        <end position="73"/>
    </location>
</feature>
<evidence type="ECO:0000313" key="6">
    <source>
        <dbReference type="EMBL" id="OGZ69304.1"/>
    </source>
</evidence>
<dbReference type="InterPro" id="IPR036388">
    <property type="entry name" value="WH-like_DNA-bd_sf"/>
</dbReference>